<feature type="compositionally biased region" description="Pro residues" evidence="8">
    <location>
        <begin position="318"/>
        <end position="335"/>
    </location>
</feature>
<dbReference type="Gene3D" id="3.30.200.20">
    <property type="entry name" value="Phosphorylase Kinase, domain 1"/>
    <property type="match status" value="1"/>
</dbReference>
<evidence type="ECO:0000256" key="4">
    <source>
        <dbReference type="ARBA" id="ARBA00022741"/>
    </source>
</evidence>
<dbReference type="InterPro" id="IPR011009">
    <property type="entry name" value="Kinase-like_dom_sf"/>
</dbReference>
<evidence type="ECO:0000256" key="6">
    <source>
        <dbReference type="ARBA" id="ARBA00022840"/>
    </source>
</evidence>
<evidence type="ECO:0000256" key="8">
    <source>
        <dbReference type="SAM" id="MobiDB-lite"/>
    </source>
</evidence>
<dbReference type="CDD" id="cd14014">
    <property type="entry name" value="STKc_PknB_like"/>
    <property type="match status" value="1"/>
</dbReference>
<feature type="domain" description="Protein kinase" evidence="9">
    <location>
        <begin position="15"/>
        <end position="280"/>
    </location>
</feature>
<dbReference type="InterPro" id="IPR000719">
    <property type="entry name" value="Prot_kinase_dom"/>
</dbReference>
<sequence length="527" mass="55356">MSRREAAAPPEIPGLRFIEVLGVGGFADVHRYEQLGRTVAVKVLTADLTHNSQQAFEAEANQMARLSNHPSIVSIYHAGAAPDGRSYLVMEVCQPQTLESRIRARPLTVAKALEITIQIAGAVESAHRMGVLHRDIKPANILFTEFGRAALTDFGISVSTQDGQQGVGVGVSPAWAPPEQVTKGQPMVPASDVYSLAATCWAMLGGRSPMIVPGGDNSNLALMARARNEPVPPLRREDVPEQLERVLVTAMAKRADQRFGSALELGRALQAIQVALHLPMTPIEVGEDTQDDLVSDDPASEEVGSTRISTFKVIDPEGAPPATPGPPAPAAPTAPPAYAAPAPVRDRASRDFTGPAIPAPVEDATVVGHGPDPAVVPASQPDDRSEPAPPAARTARTAVLAVVGLVLVGGVVAWQVLGGTTEGTTQDAEPTTSSGPADAIGESVPSPSRLALVRRGDEVVVRWRNPAPEEGDSFLYRVADPSQQRPLEGPVDSGPVTVPAEQGRTCVEVMLRRSNGQTSAGATECTR</sequence>
<keyword evidence="4 7" id="KW-0547">Nucleotide-binding</keyword>
<dbReference type="SUPFAM" id="SSF56112">
    <property type="entry name" value="Protein kinase-like (PK-like)"/>
    <property type="match status" value="1"/>
</dbReference>
<accession>A0A4Q2S9C4</accession>
<feature type="region of interest" description="Disordered" evidence="8">
    <location>
        <begin position="310"/>
        <end position="392"/>
    </location>
</feature>
<dbReference type="SMART" id="SM00220">
    <property type="entry name" value="S_TKc"/>
    <property type="match status" value="1"/>
</dbReference>
<evidence type="ECO:0000256" key="1">
    <source>
        <dbReference type="ARBA" id="ARBA00012513"/>
    </source>
</evidence>
<dbReference type="PANTHER" id="PTHR43289">
    <property type="entry name" value="MITOGEN-ACTIVATED PROTEIN KINASE KINASE KINASE 20-RELATED"/>
    <property type="match status" value="1"/>
</dbReference>
<organism evidence="10 11">
    <name type="scientific">Nocardioides ganghwensis</name>
    <dbReference type="NCBI Taxonomy" id="252230"/>
    <lineage>
        <taxon>Bacteria</taxon>
        <taxon>Bacillati</taxon>
        <taxon>Actinomycetota</taxon>
        <taxon>Actinomycetes</taxon>
        <taxon>Propionibacteriales</taxon>
        <taxon>Nocardioidaceae</taxon>
        <taxon>Nocardioides</taxon>
    </lineage>
</organism>
<dbReference type="AlphaFoldDB" id="A0A4Q2S9C4"/>
<dbReference type="GO" id="GO:0004674">
    <property type="term" value="F:protein serine/threonine kinase activity"/>
    <property type="evidence" value="ECO:0007669"/>
    <property type="project" value="UniProtKB-KW"/>
</dbReference>
<keyword evidence="11" id="KW-1185">Reference proteome</keyword>
<feature type="region of interest" description="Disordered" evidence="8">
    <location>
        <begin position="421"/>
        <end position="446"/>
    </location>
</feature>
<proteinExistence type="predicted"/>
<gene>
    <name evidence="10" type="ORF">EUA07_14510</name>
</gene>
<dbReference type="PROSITE" id="PS00108">
    <property type="entry name" value="PROTEIN_KINASE_ST"/>
    <property type="match status" value="1"/>
</dbReference>
<dbReference type="InterPro" id="IPR017441">
    <property type="entry name" value="Protein_kinase_ATP_BS"/>
</dbReference>
<feature type="compositionally biased region" description="Polar residues" evidence="8">
    <location>
        <begin position="422"/>
        <end position="435"/>
    </location>
</feature>
<dbReference type="InterPro" id="IPR008271">
    <property type="entry name" value="Ser/Thr_kinase_AS"/>
</dbReference>
<dbReference type="EC" id="2.7.11.1" evidence="1"/>
<keyword evidence="5 10" id="KW-0418">Kinase</keyword>
<dbReference type="GO" id="GO:0005524">
    <property type="term" value="F:ATP binding"/>
    <property type="evidence" value="ECO:0007669"/>
    <property type="project" value="UniProtKB-UniRule"/>
</dbReference>
<dbReference type="EMBL" id="SDWU01000015">
    <property type="protein sequence ID" value="RYC00339.1"/>
    <property type="molecule type" value="Genomic_DNA"/>
</dbReference>
<dbReference type="Gene3D" id="1.10.510.10">
    <property type="entry name" value="Transferase(Phosphotransferase) domain 1"/>
    <property type="match status" value="1"/>
</dbReference>
<dbReference type="PANTHER" id="PTHR43289:SF6">
    <property type="entry name" value="SERINE_THREONINE-PROTEIN KINASE NEKL-3"/>
    <property type="match status" value="1"/>
</dbReference>
<evidence type="ECO:0000256" key="2">
    <source>
        <dbReference type="ARBA" id="ARBA00022527"/>
    </source>
</evidence>
<evidence type="ECO:0000256" key="3">
    <source>
        <dbReference type="ARBA" id="ARBA00022679"/>
    </source>
</evidence>
<comment type="caution">
    <text evidence="10">The sequence shown here is derived from an EMBL/GenBank/DDBJ whole genome shotgun (WGS) entry which is preliminary data.</text>
</comment>
<evidence type="ECO:0000313" key="10">
    <source>
        <dbReference type="EMBL" id="RYC00339.1"/>
    </source>
</evidence>
<dbReference type="Proteomes" id="UP000293291">
    <property type="component" value="Unassembled WGS sequence"/>
</dbReference>
<dbReference type="PROSITE" id="PS50011">
    <property type="entry name" value="PROTEIN_KINASE_DOM"/>
    <property type="match status" value="1"/>
</dbReference>
<dbReference type="Pfam" id="PF00069">
    <property type="entry name" value="Pkinase"/>
    <property type="match status" value="1"/>
</dbReference>
<dbReference type="OrthoDB" id="9762169at2"/>
<evidence type="ECO:0000259" key="9">
    <source>
        <dbReference type="PROSITE" id="PS50011"/>
    </source>
</evidence>
<evidence type="ECO:0000256" key="7">
    <source>
        <dbReference type="PROSITE-ProRule" id="PRU10141"/>
    </source>
</evidence>
<name>A0A4Q2S9C4_9ACTN</name>
<keyword evidence="2 10" id="KW-0723">Serine/threonine-protein kinase</keyword>
<dbReference type="PROSITE" id="PS00107">
    <property type="entry name" value="PROTEIN_KINASE_ATP"/>
    <property type="match status" value="1"/>
</dbReference>
<protein>
    <recommendedName>
        <fullName evidence="1">non-specific serine/threonine protein kinase</fullName>
        <ecNumber evidence="1">2.7.11.1</ecNumber>
    </recommendedName>
</protein>
<reference evidence="10 11" key="1">
    <citation type="submission" date="2019-01" db="EMBL/GenBank/DDBJ databases">
        <title>Novel species of Nocardioides.</title>
        <authorList>
            <person name="Liu Q."/>
            <person name="Xin Y.-H."/>
        </authorList>
    </citation>
    <scope>NUCLEOTIDE SEQUENCE [LARGE SCALE GENOMIC DNA]</scope>
    <source>
        <strain evidence="10 11">CGMCC 4.6875</strain>
    </source>
</reference>
<evidence type="ECO:0000313" key="11">
    <source>
        <dbReference type="Proteomes" id="UP000293291"/>
    </source>
</evidence>
<keyword evidence="3" id="KW-0808">Transferase</keyword>
<feature type="binding site" evidence="7">
    <location>
        <position position="42"/>
    </location>
    <ligand>
        <name>ATP</name>
        <dbReference type="ChEBI" id="CHEBI:30616"/>
    </ligand>
</feature>
<evidence type="ECO:0000256" key="5">
    <source>
        <dbReference type="ARBA" id="ARBA00022777"/>
    </source>
</evidence>
<dbReference type="RefSeq" id="WP_129455888.1">
    <property type="nucleotide sequence ID" value="NZ_JACXYX010000016.1"/>
</dbReference>
<keyword evidence="6 7" id="KW-0067">ATP-binding</keyword>